<organism evidence="1 2">
    <name type="scientific">Aureobasidium pullulans EXF-150</name>
    <dbReference type="NCBI Taxonomy" id="1043002"/>
    <lineage>
        <taxon>Eukaryota</taxon>
        <taxon>Fungi</taxon>
        <taxon>Dikarya</taxon>
        <taxon>Ascomycota</taxon>
        <taxon>Pezizomycotina</taxon>
        <taxon>Dothideomycetes</taxon>
        <taxon>Dothideomycetidae</taxon>
        <taxon>Dothideales</taxon>
        <taxon>Saccotheciaceae</taxon>
        <taxon>Aureobasidium</taxon>
    </lineage>
</organism>
<proteinExistence type="predicted"/>
<keyword evidence="2" id="KW-1185">Reference proteome</keyword>
<dbReference type="RefSeq" id="XP_029761526.1">
    <property type="nucleotide sequence ID" value="XM_029899282.1"/>
</dbReference>
<dbReference type="Proteomes" id="UP000030706">
    <property type="component" value="Unassembled WGS sequence"/>
</dbReference>
<dbReference type="GeneID" id="40741588"/>
<sequence>MRRKLLSEMSLTCQTGVLVIRKSSVAPPPSPHSVCQPHAQIPHVFWRRLSFSSISCSGETVIPSRSLCIVRPSSLLQYPFSTLRGHTELFFTPRPFSMTSSITHSLPFTTHRPTLQPFPSSDIVQDVSVKRQDGKSDVSIVQGEQKVLCTYETSRQSKQCLSMHVLLCLTSLLHLDRETQSCSWPEETNTCFR</sequence>
<dbReference type="HOGENOM" id="CLU_1408483_0_0_1"/>
<accession>A0A074XNR5</accession>
<dbReference type="AlphaFoldDB" id="A0A074XNR5"/>
<gene>
    <name evidence="1" type="ORF">M438DRAFT_193788</name>
</gene>
<protein>
    <submittedName>
        <fullName evidence="1">Uncharacterized protein</fullName>
    </submittedName>
</protein>
<evidence type="ECO:0000313" key="2">
    <source>
        <dbReference type="Proteomes" id="UP000030706"/>
    </source>
</evidence>
<name>A0A074XNR5_AURPU</name>
<reference evidence="1 2" key="1">
    <citation type="journal article" date="2014" name="BMC Genomics">
        <title>Genome sequencing of four Aureobasidium pullulans varieties: biotechnological potential, stress tolerance, and description of new species.</title>
        <authorList>
            <person name="Gostin Ar C."/>
            <person name="Ohm R.A."/>
            <person name="Kogej T."/>
            <person name="Sonjak S."/>
            <person name="Turk M."/>
            <person name="Zajc J."/>
            <person name="Zalar P."/>
            <person name="Grube M."/>
            <person name="Sun H."/>
            <person name="Han J."/>
            <person name="Sharma A."/>
            <person name="Chiniquy J."/>
            <person name="Ngan C.Y."/>
            <person name="Lipzen A."/>
            <person name="Barry K."/>
            <person name="Grigoriev I.V."/>
            <person name="Gunde-Cimerman N."/>
        </authorList>
    </citation>
    <scope>NUCLEOTIDE SEQUENCE [LARGE SCALE GENOMIC DNA]</scope>
    <source>
        <strain evidence="1 2">EXF-150</strain>
    </source>
</reference>
<dbReference type="EMBL" id="KL584980">
    <property type="protein sequence ID" value="KEQ85339.1"/>
    <property type="molecule type" value="Genomic_DNA"/>
</dbReference>
<evidence type="ECO:0000313" key="1">
    <source>
        <dbReference type="EMBL" id="KEQ85339.1"/>
    </source>
</evidence>